<accession>A0ACB8RHY2</accession>
<evidence type="ECO:0000313" key="2">
    <source>
        <dbReference type="Proteomes" id="UP000814033"/>
    </source>
</evidence>
<organism evidence="1 2">
    <name type="scientific">Auriscalpium vulgare</name>
    <dbReference type="NCBI Taxonomy" id="40419"/>
    <lineage>
        <taxon>Eukaryota</taxon>
        <taxon>Fungi</taxon>
        <taxon>Dikarya</taxon>
        <taxon>Basidiomycota</taxon>
        <taxon>Agaricomycotina</taxon>
        <taxon>Agaricomycetes</taxon>
        <taxon>Russulales</taxon>
        <taxon>Auriscalpiaceae</taxon>
        <taxon>Auriscalpium</taxon>
    </lineage>
</organism>
<feature type="non-terminal residue" evidence="1">
    <location>
        <position position="1"/>
    </location>
</feature>
<evidence type="ECO:0000313" key="1">
    <source>
        <dbReference type="EMBL" id="KAI0043743.1"/>
    </source>
</evidence>
<reference evidence="1" key="1">
    <citation type="submission" date="2021-02" db="EMBL/GenBank/DDBJ databases">
        <authorList>
            <consortium name="DOE Joint Genome Institute"/>
            <person name="Ahrendt S."/>
            <person name="Looney B.P."/>
            <person name="Miyauchi S."/>
            <person name="Morin E."/>
            <person name="Drula E."/>
            <person name="Courty P.E."/>
            <person name="Chicoki N."/>
            <person name="Fauchery L."/>
            <person name="Kohler A."/>
            <person name="Kuo A."/>
            <person name="Labutti K."/>
            <person name="Pangilinan J."/>
            <person name="Lipzen A."/>
            <person name="Riley R."/>
            <person name="Andreopoulos W."/>
            <person name="He G."/>
            <person name="Johnson J."/>
            <person name="Barry K.W."/>
            <person name="Grigoriev I.V."/>
            <person name="Nagy L."/>
            <person name="Hibbett D."/>
            <person name="Henrissat B."/>
            <person name="Matheny P.B."/>
            <person name="Labbe J."/>
            <person name="Martin F."/>
        </authorList>
    </citation>
    <scope>NUCLEOTIDE SEQUENCE</scope>
    <source>
        <strain evidence="1">FP105234-sp</strain>
    </source>
</reference>
<gene>
    <name evidence="1" type="ORF">FA95DRAFT_1498122</name>
</gene>
<dbReference type="Proteomes" id="UP000814033">
    <property type="component" value="Unassembled WGS sequence"/>
</dbReference>
<comment type="caution">
    <text evidence="1">The sequence shown here is derived from an EMBL/GenBank/DDBJ whole genome shotgun (WGS) entry which is preliminary data.</text>
</comment>
<proteinExistence type="predicted"/>
<protein>
    <submittedName>
        <fullName evidence="1">Uncharacterized protein</fullName>
    </submittedName>
</protein>
<reference evidence="1" key="2">
    <citation type="journal article" date="2022" name="New Phytol.">
        <title>Evolutionary transition to the ectomycorrhizal habit in the genomes of a hyperdiverse lineage of mushroom-forming fungi.</title>
        <authorList>
            <person name="Looney B."/>
            <person name="Miyauchi S."/>
            <person name="Morin E."/>
            <person name="Drula E."/>
            <person name="Courty P.E."/>
            <person name="Kohler A."/>
            <person name="Kuo A."/>
            <person name="LaButti K."/>
            <person name="Pangilinan J."/>
            <person name="Lipzen A."/>
            <person name="Riley R."/>
            <person name="Andreopoulos W."/>
            <person name="He G."/>
            <person name="Johnson J."/>
            <person name="Nolan M."/>
            <person name="Tritt A."/>
            <person name="Barry K.W."/>
            <person name="Grigoriev I.V."/>
            <person name="Nagy L.G."/>
            <person name="Hibbett D."/>
            <person name="Henrissat B."/>
            <person name="Matheny P.B."/>
            <person name="Labbe J."/>
            <person name="Martin F.M."/>
        </authorList>
    </citation>
    <scope>NUCLEOTIDE SEQUENCE</scope>
    <source>
        <strain evidence="1">FP105234-sp</strain>
    </source>
</reference>
<dbReference type="EMBL" id="MU276006">
    <property type="protein sequence ID" value="KAI0043743.1"/>
    <property type="molecule type" value="Genomic_DNA"/>
</dbReference>
<sequence>LGSYNANDTFWTSTDVNNDYRSWSWIVCTELGFFQESAPLGHPTIVSRVLQPAYDEITCQQFFPAAFPRPTAPQVERTNFGYEGWNLHTKHLYFGNGQRDPWLYATVSSPFTFVPDTPE</sequence>
<keyword evidence="2" id="KW-1185">Reference proteome</keyword>
<name>A0ACB8RHY2_9AGAM</name>